<dbReference type="SUPFAM" id="SSF51161">
    <property type="entry name" value="Trimeric LpxA-like enzymes"/>
    <property type="match status" value="1"/>
</dbReference>
<accession>A0A9Q5C243</accession>
<dbReference type="PROSITE" id="PS00101">
    <property type="entry name" value="HEXAPEP_TRANSFERASES"/>
    <property type="match status" value="1"/>
</dbReference>
<reference evidence="6" key="1">
    <citation type="submission" date="2019-09" db="EMBL/GenBank/DDBJ databases">
        <title>Comparative genomic analysis of Lactobacillus helveticus.</title>
        <authorList>
            <person name="Zhang H."/>
            <person name="Chen Y."/>
            <person name="Zhong Z."/>
        </authorList>
    </citation>
    <scope>NUCLEOTIDE SEQUENCE</scope>
    <source>
        <strain evidence="6">IMAU30003</strain>
    </source>
</reference>
<evidence type="ECO:0000256" key="2">
    <source>
        <dbReference type="ARBA" id="ARBA00022679"/>
    </source>
</evidence>
<dbReference type="Pfam" id="PF00132">
    <property type="entry name" value="Hexapep"/>
    <property type="match status" value="1"/>
</dbReference>
<keyword evidence="5" id="KW-0457">Lysine biosynthesis</keyword>
<keyword evidence="2" id="KW-0808">Transferase</keyword>
<gene>
    <name evidence="6" type="ORF">IMAU30003_01373</name>
</gene>
<comment type="caution">
    <text evidence="6">The sequence shown here is derived from an EMBL/GenBank/DDBJ whole genome shotgun (WGS) entry which is preliminary data.</text>
</comment>
<dbReference type="AlphaFoldDB" id="A0A9Q5C243"/>
<evidence type="ECO:0000313" key="7">
    <source>
        <dbReference type="Proteomes" id="UP000651333"/>
    </source>
</evidence>
<dbReference type="Proteomes" id="UP000651333">
    <property type="component" value="Unassembled WGS sequence"/>
</dbReference>
<dbReference type="InterPro" id="IPR001451">
    <property type="entry name" value="Hexapep"/>
</dbReference>
<dbReference type="GO" id="GO:0016740">
    <property type="term" value="F:transferase activity"/>
    <property type="evidence" value="ECO:0007669"/>
    <property type="project" value="UniProtKB-KW"/>
</dbReference>
<evidence type="ECO:0000313" key="6">
    <source>
        <dbReference type="EMBL" id="NRO35123.1"/>
    </source>
</evidence>
<evidence type="ECO:0000256" key="3">
    <source>
        <dbReference type="ARBA" id="ARBA00022737"/>
    </source>
</evidence>
<dbReference type="GO" id="GO:0019877">
    <property type="term" value="P:diaminopimelate biosynthetic process"/>
    <property type="evidence" value="ECO:0007669"/>
    <property type="project" value="UniProtKB-KW"/>
</dbReference>
<dbReference type="InterPro" id="IPR018357">
    <property type="entry name" value="Hexapep_transf_CS"/>
</dbReference>
<evidence type="ECO:0000256" key="5">
    <source>
        <dbReference type="ARBA" id="ARBA00023154"/>
    </source>
</evidence>
<dbReference type="PANTHER" id="PTHR43300">
    <property type="entry name" value="ACETYLTRANSFERASE"/>
    <property type="match status" value="1"/>
</dbReference>
<dbReference type="EMBL" id="WCHB01000043">
    <property type="protein sequence ID" value="NRO35123.1"/>
    <property type="molecule type" value="Genomic_DNA"/>
</dbReference>
<sequence>MLIKKNAWIGAKATILPGVTVGENAVVAAGAVVTKDVPANTVVAGMPAKVIKKID</sequence>
<name>A0A9Q5C243_LACHE</name>
<dbReference type="Gene3D" id="2.160.10.10">
    <property type="entry name" value="Hexapeptide repeat proteins"/>
    <property type="match status" value="1"/>
</dbReference>
<dbReference type="InterPro" id="IPR011004">
    <property type="entry name" value="Trimer_LpxA-like_sf"/>
</dbReference>
<evidence type="ECO:0000256" key="4">
    <source>
        <dbReference type="ARBA" id="ARBA00022915"/>
    </source>
</evidence>
<evidence type="ECO:0000256" key="1">
    <source>
        <dbReference type="ARBA" id="ARBA00022605"/>
    </source>
</evidence>
<organism evidence="6 7">
    <name type="scientific">Lactobacillus helveticus</name>
    <name type="common">Lactobacillus suntoryeus</name>
    <dbReference type="NCBI Taxonomy" id="1587"/>
    <lineage>
        <taxon>Bacteria</taxon>
        <taxon>Bacillati</taxon>
        <taxon>Bacillota</taxon>
        <taxon>Bacilli</taxon>
        <taxon>Lactobacillales</taxon>
        <taxon>Lactobacillaceae</taxon>
        <taxon>Lactobacillus</taxon>
    </lineage>
</organism>
<dbReference type="GO" id="GO:0009085">
    <property type="term" value="P:lysine biosynthetic process"/>
    <property type="evidence" value="ECO:0007669"/>
    <property type="project" value="UniProtKB-KW"/>
</dbReference>
<proteinExistence type="predicted"/>
<keyword evidence="1" id="KW-0028">Amino-acid biosynthesis</keyword>
<keyword evidence="4" id="KW-0220">Diaminopimelate biosynthesis</keyword>
<dbReference type="InterPro" id="IPR050179">
    <property type="entry name" value="Trans_hexapeptide_repeat"/>
</dbReference>
<keyword evidence="3" id="KW-0677">Repeat</keyword>
<dbReference type="PANTHER" id="PTHR43300:SF10">
    <property type="entry name" value="2,3,4,5-TETRAHYDROPYRIDINE-2,6-DICARBOXYLATE N-ACETYLTRANSFERASE"/>
    <property type="match status" value="1"/>
</dbReference>
<protein>
    <submittedName>
        <fullName evidence="6">Maltose O-acetyltransferase</fullName>
    </submittedName>
</protein>